<dbReference type="AlphaFoldDB" id="A0A1H3WWB7"/>
<reference evidence="4" key="1">
    <citation type="submission" date="2016-10" db="EMBL/GenBank/DDBJ databases">
        <authorList>
            <person name="Varghese N."/>
            <person name="Submissions S."/>
        </authorList>
    </citation>
    <scope>NUCLEOTIDE SEQUENCE [LARGE SCALE GENOMIC DNA]</scope>
    <source>
        <strain evidence="4">DSM 23920</strain>
    </source>
</reference>
<sequence>MKSIIQMIAFILICYASLAQTSDSIPSPSRPHFSYRQLNIPIILGGLGLASNGNGRESLKNEIVEERNEHIPRFHTSIDNYLQFSPIIIAYTLDAAGISSRTDLQNRTAILVKGELMMLASVMALKKLTHQLRPDESSYNSFPSGHTAQAFAAATFLSEEYKDRFHWMPYAAYGLASAVGGLRMANNRHYISDVLLGAGIGILSTKAAYWTHHFKWGKHGKQLL</sequence>
<evidence type="ECO:0000256" key="1">
    <source>
        <dbReference type="SAM" id="SignalP"/>
    </source>
</evidence>
<keyword evidence="1" id="KW-0732">Signal</keyword>
<dbReference type="InterPro" id="IPR036938">
    <property type="entry name" value="PAP2/HPO_sf"/>
</dbReference>
<dbReference type="STRING" id="408074.SAMN05660909_00077"/>
<dbReference type="Proteomes" id="UP000199656">
    <property type="component" value="Unassembled WGS sequence"/>
</dbReference>
<dbReference type="PANTHER" id="PTHR14969">
    <property type="entry name" value="SPHINGOSINE-1-PHOSPHATE PHOSPHOHYDROLASE"/>
    <property type="match status" value="1"/>
</dbReference>
<gene>
    <name evidence="3" type="ORF">SAMN05660909_00077</name>
</gene>
<feature type="domain" description="Phosphatidic acid phosphatase type 2/haloperoxidase" evidence="2">
    <location>
        <begin position="108"/>
        <end position="209"/>
    </location>
</feature>
<dbReference type="Gene3D" id="1.20.144.10">
    <property type="entry name" value="Phosphatidic acid phosphatase type 2/haloperoxidase"/>
    <property type="match status" value="1"/>
</dbReference>
<keyword evidence="4" id="KW-1185">Reference proteome</keyword>
<evidence type="ECO:0000313" key="4">
    <source>
        <dbReference type="Proteomes" id="UP000199656"/>
    </source>
</evidence>
<dbReference type="RefSeq" id="WP_089757465.1">
    <property type="nucleotide sequence ID" value="NZ_BKAT01000015.1"/>
</dbReference>
<dbReference type="PANTHER" id="PTHR14969:SF13">
    <property type="entry name" value="AT30094P"/>
    <property type="match status" value="1"/>
</dbReference>
<protein>
    <submittedName>
        <fullName evidence="3">PAP2 superfamily protein</fullName>
    </submittedName>
</protein>
<evidence type="ECO:0000313" key="3">
    <source>
        <dbReference type="EMBL" id="SDZ90622.1"/>
    </source>
</evidence>
<dbReference type="OrthoDB" id="9773582at2"/>
<dbReference type="Pfam" id="PF01569">
    <property type="entry name" value="PAP2"/>
    <property type="match status" value="1"/>
</dbReference>
<dbReference type="SMART" id="SM00014">
    <property type="entry name" value="acidPPc"/>
    <property type="match status" value="1"/>
</dbReference>
<dbReference type="SUPFAM" id="SSF48317">
    <property type="entry name" value="Acid phosphatase/Vanadium-dependent haloperoxidase"/>
    <property type="match status" value="1"/>
</dbReference>
<feature type="signal peptide" evidence="1">
    <location>
        <begin position="1"/>
        <end position="19"/>
    </location>
</feature>
<evidence type="ECO:0000259" key="2">
    <source>
        <dbReference type="SMART" id="SM00014"/>
    </source>
</evidence>
<feature type="chain" id="PRO_5011450729" evidence="1">
    <location>
        <begin position="20"/>
        <end position="224"/>
    </location>
</feature>
<proteinExistence type="predicted"/>
<dbReference type="CDD" id="cd03394">
    <property type="entry name" value="PAP2_like_5"/>
    <property type="match status" value="1"/>
</dbReference>
<dbReference type="InterPro" id="IPR000326">
    <property type="entry name" value="PAP2/HPO"/>
</dbReference>
<name>A0A1H3WWB7_9BACT</name>
<organism evidence="3 4">
    <name type="scientific">Chitinophaga terrae</name>
    <name type="common">ex Kim and Jung 2007</name>
    <dbReference type="NCBI Taxonomy" id="408074"/>
    <lineage>
        <taxon>Bacteria</taxon>
        <taxon>Pseudomonadati</taxon>
        <taxon>Bacteroidota</taxon>
        <taxon>Chitinophagia</taxon>
        <taxon>Chitinophagales</taxon>
        <taxon>Chitinophagaceae</taxon>
        <taxon>Chitinophaga</taxon>
    </lineage>
</organism>
<accession>A0A1H3WWB7</accession>
<dbReference type="EMBL" id="FNRL01000001">
    <property type="protein sequence ID" value="SDZ90622.1"/>
    <property type="molecule type" value="Genomic_DNA"/>
</dbReference>